<dbReference type="STRING" id="880724.Metig_1274"/>
<keyword evidence="3" id="KW-1185">Reference proteome</keyword>
<gene>
    <name evidence="2" type="ordered locus">Metig_1274</name>
</gene>
<dbReference type="Proteomes" id="UP000009227">
    <property type="component" value="Chromosome"/>
</dbReference>
<evidence type="ECO:0000259" key="1">
    <source>
        <dbReference type="Pfam" id="PF01261"/>
    </source>
</evidence>
<dbReference type="SUPFAM" id="SSF51658">
    <property type="entry name" value="Xylose isomerase-like"/>
    <property type="match status" value="1"/>
</dbReference>
<dbReference type="EMBL" id="CP002737">
    <property type="protein sequence ID" value="AEF96811.1"/>
    <property type="molecule type" value="Genomic_DNA"/>
</dbReference>
<feature type="domain" description="Xylose isomerase-like TIM barrel" evidence="1">
    <location>
        <begin position="102"/>
        <end position="189"/>
    </location>
</feature>
<sequence length="241" mass="27841">MICLYILIAYIYDIMTYKGGCLLGVCVRIKNTNLIEKFKQFELIDWGLHFCPYNKKMENIVGFHAPIVDLGNSNSNALSILKHTVDMVSDHDYLTLHITNGKDPNIDVLISNLSELVDYARKRNVKICIENLRTGFSSNPNNLIEIADATGCLITYDIGHVDYENRVKYIDIFSDKIYNVHVYELEVPKIGHIAPKNLENLRPTLDKLLDVGCDFWLIELMDIEEIIRTKKLCEEYLKEHR</sequence>
<dbReference type="AlphaFoldDB" id="F6BED4"/>
<evidence type="ECO:0000313" key="3">
    <source>
        <dbReference type="Proteomes" id="UP000009227"/>
    </source>
</evidence>
<organism evidence="3">
    <name type="scientific">Methanotorris igneus (strain DSM 5666 / JCM 11834 / Kol 5)</name>
    <dbReference type="NCBI Taxonomy" id="880724"/>
    <lineage>
        <taxon>Archaea</taxon>
        <taxon>Methanobacteriati</taxon>
        <taxon>Methanobacteriota</taxon>
        <taxon>Methanomada group</taxon>
        <taxon>Methanococci</taxon>
        <taxon>Methanococcales</taxon>
        <taxon>Methanocaldococcaceae</taxon>
        <taxon>Methanotorris</taxon>
    </lineage>
</organism>
<dbReference type="Pfam" id="PF01261">
    <property type="entry name" value="AP_endonuc_2"/>
    <property type="match status" value="1"/>
</dbReference>
<reference evidence="2 3" key="1">
    <citation type="submission" date="2011-05" db="EMBL/GenBank/DDBJ databases">
        <title>Complete sequence of Methanotorris igneus Kol 5.</title>
        <authorList>
            <consortium name="US DOE Joint Genome Institute"/>
            <person name="Lucas S."/>
            <person name="Han J."/>
            <person name="Lapidus A."/>
            <person name="Cheng J.-F."/>
            <person name="Goodwin L."/>
            <person name="Pitluck S."/>
            <person name="Peters L."/>
            <person name="Mikhailova N."/>
            <person name="Chertkov O."/>
            <person name="Han C."/>
            <person name="Tapia R."/>
            <person name="Land M."/>
            <person name="Hauser L."/>
            <person name="Kyrpides N."/>
            <person name="Ivanova N."/>
            <person name="Pagani I."/>
            <person name="Sieprawska-Lupa M."/>
            <person name="Whitman W."/>
            <person name="Woyke T."/>
        </authorList>
    </citation>
    <scope>NUCLEOTIDE SEQUENCE [LARGE SCALE GENOMIC DNA]</scope>
    <source>
        <strain evidence="3">DSM 5666 / JCM 11834 / Kol 5</strain>
    </source>
</reference>
<dbReference type="GO" id="GO:0016853">
    <property type="term" value="F:isomerase activity"/>
    <property type="evidence" value="ECO:0007669"/>
    <property type="project" value="UniProtKB-KW"/>
</dbReference>
<dbReference type="Gene3D" id="3.20.20.150">
    <property type="entry name" value="Divalent-metal-dependent TIM barrel enzymes"/>
    <property type="match status" value="1"/>
</dbReference>
<dbReference type="KEGG" id="mig:Metig_1274"/>
<evidence type="ECO:0000313" key="2">
    <source>
        <dbReference type="EMBL" id="AEF96811.1"/>
    </source>
</evidence>
<name>F6BED4_METIK</name>
<keyword evidence="2" id="KW-0413">Isomerase</keyword>
<dbReference type="InterPro" id="IPR036237">
    <property type="entry name" value="Xyl_isomerase-like_sf"/>
</dbReference>
<accession>F6BED4</accession>
<proteinExistence type="predicted"/>
<protein>
    <submittedName>
        <fullName evidence="2">Xylose isomerase domain-containing protein TIM barrel</fullName>
    </submittedName>
</protein>
<dbReference type="InterPro" id="IPR013022">
    <property type="entry name" value="Xyl_isomerase-like_TIM-brl"/>
</dbReference>
<dbReference type="HOGENOM" id="CLU_1264580_0_0_2"/>